<evidence type="ECO:0000313" key="2">
    <source>
        <dbReference type="EMBL" id="AQP46070.1"/>
    </source>
</evidence>
<dbReference type="KEGG" id="tfl:RPIT_07195"/>
<dbReference type="SUPFAM" id="SSF55729">
    <property type="entry name" value="Acyl-CoA N-acyltransferases (Nat)"/>
    <property type="match status" value="1"/>
</dbReference>
<organism evidence="2 3">
    <name type="scientific">Tessaracoccus flavus</name>
    <dbReference type="NCBI Taxonomy" id="1610493"/>
    <lineage>
        <taxon>Bacteria</taxon>
        <taxon>Bacillati</taxon>
        <taxon>Actinomycetota</taxon>
        <taxon>Actinomycetes</taxon>
        <taxon>Propionibacteriales</taxon>
        <taxon>Propionibacteriaceae</taxon>
        <taxon>Tessaracoccus</taxon>
    </lineage>
</organism>
<dbReference type="InterPro" id="IPR051531">
    <property type="entry name" value="N-acetyltransferase"/>
</dbReference>
<dbReference type="PANTHER" id="PTHR43792">
    <property type="entry name" value="GNAT FAMILY, PUTATIVE (AFU_ORTHOLOGUE AFUA_3G00765)-RELATED-RELATED"/>
    <property type="match status" value="1"/>
</dbReference>
<accession>A0A1Q2CJ44</accession>
<evidence type="ECO:0000313" key="3">
    <source>
        <dbReference type="Proteomes" id="UP000188324"/>
    </source>
</evidence>
<dbReference type="Gene3D" id="3.40.630.30">
    <property type="match status" value="1"/>
</dbReference>
<dbReference type="PANTHER" id="PTHR43792:SF1">
    <property type="entry name" value="N-ACETYLTRANSFERASE DOMAIN-CONTAINING PROTEIN"/>
    <property type="match status" value="1"/>
</dbReference>
<sequence>MRLSEIRTERLLLRRWRDSDRVPFAAMNADPEVMRYFPATLSRAESDQLIDRIEERFDQQGFGLWALELLESGQFIGFTGLNPMPDGVPGSGDQEVGWRLDRGAWHRGYATEAARAALDVGLTRLGLPVVWSMTAVLNLPSQAVMQRLGMTLHRYFDHPRIGVGHPLRPHVVYRSAGLTPPRPAR</sequence>
<dbReference type="Pfam" id="PF13302">
    <property type="entry name" value="Acetyltransf_3"/>
    <property type="match status" value="1"/>
</dbReference>
<reference evidence="2 3" key="1">
    <citation type="journal article" date="2016" name="Int. J. Syst. Evol. Microbiol.">
        <title>Tessaracoccus flavus sp. nov., isolated from the drainage system of a lindane-producing factory.</title>
        <authorList>
            <person name="Kumari R."/>
            <person name="Singh P."/>
            <person name="Schumann P."/>
            <person name="Lal R."/>
        </authorList>
    </citation>
    <scope>NUCLEOTIDE SEQUENCE [LARGE SCALE GENOMIC DNA]</scope>
    <source>
        <strain evidence="2 3">RP1T</strain>
    </source>
</reference>
<dbReference type="STRING" id="1610493.RPIT_07195"/>
<name>A0A1Q2CJ44_9ACTN</name>
<proteinExistence type="predicted"/>
<protein>
    <recommendedName>
        <fullName evidence="1">N-acetyltransferase domain-containing protein</fullName>
    </recommendedName>
</protein>
<gene>
    <name evidence="2" type="ORF">RPIT_07195</name>
</gene>
<keyword evidence="3" id="KW-1185">Reference proteome</keyword>
<feature type="domain" description="N-acetyltransferase" evidence="1">
    <location>
        <begin position="11"/>
        <end position="168"/>
    </location>
</feature>
<dbReference type="Proteomes" id="UP000188324">
    <property type="component" value="Chromosome"/>
</dbReference>
<dbReference type="AlphaFoldDB" id="A0A1Q2CJ44"/>
<dbReference type="PROSITE" id="PS51186">
    <property type="entry name" value="GNAT"/>
    <property type="match status" value="1"/>
</dbReference>
<dbReference type="InterPro" id="IPR000182">
    <property type="entry name" value="GNAT_dom"/>
</dbReference>
<dbReference type="GO" id="GO:0016747">
    <property type="term" value="F:acyltransferase activity, transferring groups other than amino-acyl groups"/>
    <property type="evidence" value="ECO:0007669"/>
    <property type="project" value="InterPro"/>
</dbReference>
<dbReference type="InterPro" id="IPR016181">
    <property type="entry name" value="Acyl_CoA_acyltransferase"/>
</dbReference>
<dbReference type="EMBL" id="CP019605">
    <property type="protein sequence ID" value="AQP46070.1"/>
    <property type="molecule type" value="Genomic_DNA"/>
</dbReference>
<evidence type="ECO:0000259" key="1">
    <source>
        <dbReference type="PROSITE" id="PS51186"/>
    </source>
</evidence>